<organism evidence="1 2">
    <name type="scientific">Spiroplasma turonicum</name>
    <dbReference type="NCBI Taxonomy" id="216946"/>
    <lineage>
        <taxon>Bacteria</taxon>
        <taxon>Bacillati</taxon>
        <taxon>Mycoplasmatota</taxon>
        <taxon>Mollicutes</taxon>
        <taxon>Entomoplasmatales</taxon>
        <taxon>Spiroplasmataceae</taxon>
        <taxon>Spiroplasma</taxon>
    </lineage>
</organism>
<accession>A0A0K1P686</accession>
<evidence type="ECO:0000313" key="1">
    <source>
        <dbReference type="EMBL" id="AKU79833.1"/>
    </source>
</evidence>
<keyword evidence="2" id="KW-1185">Reference proteome</keyword>
<gene>
    <name evidence="1" type="ORF">STURON_00587</name>
</gene>
<evidence type="ECO:0008006" key="3">
    <source>
        <dbReference type="Google" id="ProtNLM"/>
    </source>
</evidence>
<dbReference type="PATRIC" id="fig|216946.3.peg.592"/>
<sequence length="107" mass="12134">MSIKTLKNEIEKISLTSFQRDNVNEHFNKISNEIKKQGIANNIQKQGSFGRGTVIKGQESDGFDLDIAILVNNNNASRANQLNDSIMSLLKKLYPEKIMLIEKKQKL</sequence>
<evidence type="ECO:0000313" key="2">
    <source>
        <dbReference type="Proteomes" id="UP000067243"/>
    </source>
</evidence>
<dbReference type="KEGG" id="stur:STURON_00587"/>
<dbReference type="RefSeq" id="WP_075048422.1">
    <property type="nucleotide sequence ID" value="NZ_CP012328.1"/>
</dbReference>
<proteinExistence type="predicted"/>
<dbReference type="EMBL" id="CP012328">
    <property type="protein sequence ID" value="AKU79833.1"/>
    <property type="molecule type" value="Genomic_DNA"/>
</dbReference>
<protein>
    <recommendedName>
        <fullName evidence="3">Polymerase nucleotidyl transferase domain-containing protein</fullName>
    </recommendedName>
</protein>
<dbReference type="Pfam" id="PF18144">
    <property type="entry name" value="SMODS"/>
    <property type="match status" value="1"/>
</dbReference>
<dbReference type="STRING" id="216946.STURO_v1c05830"/>
<name>A0A0K1P686_9MOLU</name>
<dbReference type="Proteomes" id="UP000067243">
    <property type="component" value="Chromosome"/>
</dbReference>
<dbReference type="Gene3D" id="3.30.460.10">
    <property type="entry name" value="Beta Polymerase, domain 2"/>
    <property type="match status" value="1"/>
</dbReference>
<dbReference type="InterPro" id="IPR043519">
    <property type="entry name" value="NT_sf"/>
</dbReference>
<dbReference type="SUPFAM" id="SSF81301">
    <property type="entry name" value="Nucleotidyltransferase"/>
    <property type="match status" value="1"/>
</dbReference>
<reference evidence="1 2" key="1">
    <citation type="journal article" date="2015" name="Genome Announc.">
        <title>Complete Genome Sequence of Spiroplasma turonicum Strain Tab4cT, a Parasite of a Horse Fly, Haematopota sp. (Diptera: Tabanidae).</title>
        <authorList>
            <person name="Davis R.E."/>
            <person name="Shao J."/>
            <person name="Zhao Y."/>
            <person name="Gasparich G.E."/>
            <person name="Gaynor B.J."/>
            <person name="Donofrio N."/>
        </authorList>
    </citation>
    <scope>NUCLEOTIDE SEQUENCE [LARGE SCALE GENOMIC DNA]</scope>
    <source>
        <strain evidence="1 2">Tab4c</strain>
    </source>
</reference>
<dbReference type="AlphaFoldDB" id="A0A0K1P686"/>